<dbReference type="OrthoDB" id="1719357at2759"/>
<evidence type="ECO:0000256" key="4">
    <source>
        <dbReference type="ARBA" id="ARBA00022448"/>
    </source>
</evidence>
<evidence type="ECO:0000259" key="16">
    <source>
        <dbReference type="PROSITE" id="PS50892"/>
    </source>
</evidence>
<name>A0A316YDB0_9BASI</name>
<comment type="subcellular location">
    <subcellularLocation>
        <location evidence="1">Endoplasmic reticulum membrane</location>
        <topology evidence="1">Single-pass type IV membrane protein</topology>
    </subcellularLocation>
    <subcellularLocation>
        <location evidence="2">Golgi apparatus membrane</location>
        <topology evidence="2">Single-pass type IV membrane protein</topology>
    </subcellularLocation>
</comment>
<feature type="region of interest" description="Disordered" evidence="14">
    <location>
        <begin position="148"/>
        <end position="169"/>
    </location>
</feature>
<evidence type="ECO:0000256" key="9">
    <source>
        <dbReference type="ARBA" id="ARBA00023034"/>
    </source>
</evidence>
<evidence type="ECO:0000256" key="1">
    <source>
        <dbReference type="ARBA" id="ARBA00004163"/>
    </source>
</evidence>
<keyword evidence="6" id="KW-0256">Endoplasmic reticulum</keyword>
<dbReference type="RefSeq" id="XP_025374605.1">
    <property type="nucleotide sequence ID" value="XM_025522721.1"/>
</dbReference>
<evidence type="ECO:0000256" key="7">
    <source>
        <dbReference type="ARBA" id="ARBA00022927"/>
    </source>
</evidence>
<keyword evidence="10 13" id="KW-0175">Coiled coil</keyword>
<sequence length="229" mass="25432">MVLSTQIARLSDGLPLAQSVDDSSTEAALSEYKQQAKLILRRLTPTSAATCTIDSGPSYSLHYLIYPPPNAAGQLNTTSVVFLTIAQRSYPRKLAFAYLDELGREFVTNYGAQIPQRNLRPYAFVGFDTFMQRTKRLYADSRTAEAQQAASAQASSDGTGGTKGNLGRLNDDLQDVTRIMTKNMEDLLWRGDSLDQMSTMSSSLRDESLKYRKAARQINIDAMIRKWAP</sequence>
<keyword evidence="4" id="KW-0813">Transport</keyword>
<evidence type="ECO:0000256" key="10">
    <source>
        <dbReference type="ARBA" id="ARBA00023054"/>
    </source>
</evidence>
<dbReference type="STRING" id="215250.A0A316YDB0"/>
<keyword evidence="11" id="KW-0472">Membrane</keyword>
<keyword evidence="8" id="KW-1133">Transmembrane helix</keyword>
<evidence type="ECO:0000256" key="11">
    <source>
        <dbReference type="ARBA" id="ARBA00023136"/>
    </source>
</evidence>
<dbReference type="GO" id="GO:0015031">
    <property type="term" value="P:protein transport"/>
    <property type="evidence" value="ECO:0007669"/>
    <property type="project" value="UniProtKB-KW"/>
</dbReference>
<evidence type="ECO:0000256" key="6">
    <source>
        <dbReference type="ARBA" id="ARBA00022824"/>
    </source>
</evidence>
<dbReference type="FunCoup" id="A0A316YDB0">
    <property type="interactions" value="687"/>
</dbReference>
<accession>A0A316YDB0</accession>
<dbReference type="GO" id="GO:0006890">
    <property type="term" value="P:retrograde vesicle-mediated transport, Golgi to endoplasmic reticulum"/>
    <property type="evidence" value="ECO:0007669"/>
    <property type="project" value="InterPro"/>
</dbReference>
<dbReference type="Pfam" id="PF13774">
    <property type="entry name" value="Longin"/>
    <property type="match status" value="1"/>
</dbReference>
<reference evidence="17 18" key="1">
    <citation type="journal article" date="2018" name="Mol. Biol. Evol.">
        <title>Broad Genomic Sampling Reveals a Smut Pathogenic Ancestry of the Fungal Clade Ustilaginomycotina.</title>
        <authorList>
            <person name="Kijpornyongpan T."/>
            <person name="Mondo S.J."/>
            <person name="Barry K."/>
            <person name="Sandor L."/>
            <person name="Lee J."/>
            <person name="Lipzen A."/>
            <person name="Pangilinan J."/>
            <person name="LaButti K."/>
            <person name="Hainaut M."/>
            <person name="Henrissat B."/>
            <person name="Grigoriev I.V."/>
            <person name="Spatafora J.W."/>
            <person name="Aime M.C."/>
        </authorList>
    </citation>
    <scope>NUCLEOTIDE SEQUENCE [LARGE SCALE GENOMIC DNA]</scope>
    <source>
        <strain evidence="17 18">MCA 4198</strain>
    </source>
</reference>
<dbReference type="GO" id="GO:0006888">
    <property type="term" value="P:endoplasmic reticulum to Golgi vesicle-mediated transport"/>
    <property type="evidence" value="ECO:0007669"/>
    <property type="project" value="InterPro"/>
</dbReference>
<dbReference type="GO" id="GO:0005484">
    <property type="term" value="F:SNAP receptor activity"/>
    <property type="evidence" value="ECO:0007669"/>
    <property type="project" value="InterPro"/>
</dbReference>
<dbReference type="SMART" id="SM01270">
    <property type="entry name" value="Longin"/>
    <property type="match status" value="1"/>
</dbReference>
<evidence type="ECO:0000256" key="8">
    <source>
        <dbReference type="ARBA" id="ARBA00022989"/>
    </source>
</evidence>
<evidence type="ECO:0000256" key="14">
    <source>
        <dbReference type="SAM" id="MobiDB-lite"/>
    </source>
</evidence>
<dbReference type="PROSITE" id="PS50892">
    <property type="entry name" value="V_SNARE"/>
    <property type="match status" value="1"/>
</dbReference>
<evidence type="ECO:0000256" key="12">
    <source>
        <dbReference type="ARBA" id="ARBA00024249"/>
    </source>
</evidence>
<evidence type="ECO:0000259" key="15">
    <source>
        <dbReference type="PROSITE" id="PS50859"/>
    </source>
</evidence>
<dbReference type="GeneID" id="37044637"/>
<proteinExistence type="inferred from homology"/>
<dbReference type="Gene3D" id="1.20.5.110">
    <property type="match status" value="1"/>
</dbReference>
<comment type="similarity">
    <text evidence="3">Belongs to the synaptobrevin family.</text>
</comment>
<dbReference type="AlphaFoldDB" id="A0A316YDB0"/>
<dbReference type="InterPro" id="IPR042855">
    <property type="entry name" value="V_SNARE_CC"/>
</dbReference>
<dbReference type="InParanoid" id="A0A316YDB0"/>
<gene>
    <name evidence="17" type="ORF">FA10DRAFT_269360</name>
</gene>
<evidence type="ECO:0000313" key="17">
    <source>
        <dbReference type="EMBL" id="PWN87407.1"/>
    </source>
</evidence>
<evidence type="ECO:0000256" key="13">
    <source>
        <dbReference type="PROSITE-ProRule" id="PRU00290"/>
    </source>
</evidence>
<organism evidence="17 18">
    <name type="scientific">Acaromyces ingoldii</name>
    <dbReference type="NCBI Taxonomy" id="215250"/>
    <lineage>
        <taxon>Eukaryota</taxon>
        <taxon>Fungi</taxon>
        <taxon>Dikarya</taxon>
        <taxon>Basidiomycota</taxon>
        <taxon>Ustilaginomycotina</taxon>
        <taxon>Exobasidiomycetes</taxon>
        <taxon>Exobasidiales</taxon>
        <taxon>Cryptobasidiaceae</taxon>
        <taxon>Acaromyces</taxon>
    </lineage>
</organism>
<dbReference type="Proteomes" id="UP000245768">
    <property type="component" value="Unassembled WGS sequence"/>
</dbReference>
<evidence type="ECO:0000256" key="3">
    <source>
        <dbReference type="ARBA" id="ARBA00008025"/>
    </source>
</evidence>
<dbReference type="InterPro" id="IPR011012">
    <property type="entry name" value="Longin-like_dom_sf"/>
</dbReference>
<protein>
    <recommendedName>
        <fullName evidence="12">Protein transport protein SEC22</fullName>
    </recommendedName>
</protein>
<dbReference type="EMBL" id="KZ819640">
    <property type="protein sequence ID" value="PWN87407.1"/>
    <property type="molecule type" value="Genomic_DNA"/>
</dbReference>
<evidence type="ECO:0000256" key="2">
    <source>
        <dbReference type="ARBA" id="ARBA00004409"/>
    </source>
</evidence>
<feature type="domain" description="Longin" evidence="15">
    <location>
        <begin position="6"/>
        <end position="131"/>
    </location>
</feature>
<feature type="domain" description="V-SNARE coiled-coil homology" evidence="16">
    <location>
        <begin position="165"/>
        <end position="225"/>
    </location>
</feature>
<dbReference type="PANTHER" id="PTHR45837">
    <property type="entry name" value="VESICLE-TRAFFICKING PROTEIN SEC22B"/>
    <property type="match status" value="1"/>
</dbReference>
<keyword evidence="18" id="KW-1185">Reference proteome</keyword>
<keyword evidence="7" id="KW-0653">Protein transport</keyword>
<dbReference type="GO" id="GO:0005789">
    <property type="term" value="C:endoplasmic reticulum membrane"/>
    <property type="evidence" value="ECO:0007669"/>
    <property type="project" value="UniProtKB-SubCell"/>
</dbReference>
<keyword evidence="9" id="KW-0333">Golgi apparatus</keyword>
<evidence type="ECO:0000256" key="5">
    <source>
        <dbReference type="ARBA" id="ARBA00022692"/>
    </source>
</evidence>
<dbReference type="CDD" id="cd14824">
    <property type="entry name" value="Longin"/>
    <property type="match status" value="1"/>
</dbReference>
<dbReference type="GO" id="GO:0000139">
    <property type="term" value="C:Golgi membrane"/>
    <property type="evidence" value="ECO:0007669"/>
    <property type="project" value="UniProtKB-SubCell"/>
</dbReference>
<dbReference type="SUPFAM" id="SSF58038">
    <property type="entry name" value="SNARE fusion complex"/>
    <property type="match status" value="1"/>
</dbReference>
<dbReference type="CDD" id="cd15866">
    <property type="entry name" value="R-SNARE_SEC22"/>
    <property type="match status" value="1"/>
</dbReference>
<dbReference type="InterPro" id="IPR044565">
    <property type="entry name" value="Sec22"/>
</dbReference>
<dbReference type="Gene3D" id="3.30.450.50">
    <property type="entry name" value="Longin domain"/>
    <property type="match status" value="1"/>
</dbReference>
<dbReference type="InterPro" id="IPR010908">
    <property type="entry name" value="Longin_dom"/>
</dbReference>
<keyword evidence="5" id="KW-0812">Transmembrane</keyword>
<dbReference type="SUPFAM" id="SSF64356">
    <property type="entry name" value="SNARE-like"/>
    <property type="match status" value="1"/>
</dbReference>
<dbReference type="PROSITE" id="PS50859">
    <property type="entry name" value="LONGIN"/>
    <property type="match status" value="1"/>
</dbReference>
<evidence type="ECO:0000313" key="18">
    <source>
        <dbReference type="Proteomes" id="UP000245768"/>
    </source>
</evidence>
<dbReference type="Pfam" id="PF00957">
    <property type="entry name" value="Synaptobrevin"/>
    <property type="match status" value="1"/>
</dbReference>